<dbReference type="GO" id="GO:0016020">
    <property type="term" value="C:membrane"/>
    <property type="evidence" value="ECO:0007669"/>
    <property type="project" value="TreeGrafter"/>
</dbReference>
<dbReference type="InterPro" id="IPR015882">
    <property type="entry name" value="HEX_bac_N"/>
</dbReference>
<dbReference type="GO" id="GO:0005975">
    <property type="term" value="P:carbohydrate metabolic process"/>
    <property type="evidence" value="ECO:0007669"/>
    <property type="project" value="InterPro"/>
</dbReference>
<dbReference type="AlphaFoldDB" id="A0A4V3F8C1"/>
<dbReference type="Pfam" id="PF00728">
    <property type="entry name" value="Glyco_hydro_20"/>
    <property type="match status" value="1"/>
</dbReference>
<dbReference type="SUPFAM" id="SSF55545">
    <property type="entry name" value="beta-N-acetylhexosaminidase-like domain"/>
    <property type="match status" value="1"/>
</dbReference>
<dbReference type="InterPro" id="IPR017853">
    <property type="entry name" value="GH"/>
</dbReference>
<proteinExistence type="inferred from homology"/>
<comment type="caution">
    <text evidence="9">The sequence shown here is derived from an EMBL/GenBank/DDBJ whole genome shotgun (WGS) entry which is preliminary data.</text>
</comment>
<accession>A0A4V3F8C1</accession>
<sequence length="561" mass="63682">MRLLVILCLYVLSISCSNKYKEAVNSDKDYAIIPKPLAMETAKGKFLVDKNTKIYGEASLAKEGQFLAALLEAATGQEILFTEGKKGNIQLKLDSSIDNSEGYHLEVTYNKIIIAGKNAKGVFYGIQTLRQLMPAAIELGNGSLKELTIPAVIVKDAPRYVYRGMHLDVARHYYPVDFIKKFIDLIAMHKMNTFHWHLTEDQGWRIEIKKYPKLTEIGSKRHGTIIGHHPGTGNDETEYGGFYTQEEVKDIVKYASERHVTVIPEIELPGHSSAAIAAYPFLSCFPEEPTKIYGDMGSKKSKQFQANGTPKVVQETWGVMDDVYCAGKDETFEFLQDVLDEVLPLFPSNYIHIGGDECPKKNWERCPNCQKRIKEEGLKDEHELQSYFIQRIEKYLNSKGKKIIGWDEILEGGLAPNATVMSWRGEEGGIEAAKQHHDVIMTPGHSCYFDHYQAEDNENEPLAIGGKTTVADVYAYNPTPKELNQDEQKYILGAQGNVWTEYMKTTDYVEYMILPRMTALSEVVWSDLEVKDWSDFRIRLKVFLNRLDAMGLNYAKHVVEE</sequence>
<keyword evidence="4" id="KW-0378">Hydrolase</keyword>
<dbReference type="PROSITE" id="PS51257">
    <property type="entry name" value="PROKAR_LIPOPROTEIN"/>
    <property type="match status" value="1"/>
</dbReference>
<gene>
    <name evidence="9" type="ORF">BXY82_1847</name>
</gene>
<evidence type="ECO:0000256" key="5">
    <source>
        <dbReference type="ARBA" id="ARBA00023295"/>
    </source>
</evidence>
<dbReference type="OrthoDB" id="9763537at2"/>
<evidence type="ECO:0000256" key="1">
    <source>
        <dbReference type="ARBA" id="ARBA00001231"/>
    </source>
</evidence>
<dbReference type="Gene3D" id="3.20.20.80">
    <property type="entry name" value="Glycosidases"/>
    <property type="match status" value="1"/>
</dbReference>
<feature type="domain" description="Glycoside hydrolase family 20 catalytic" evidence="7">
    <location>
        <begin position="160"/>
        <end position="527"/>
    </location>
</feature>
<feature type="active site" description="Proton donor" evidence="6">
    <location>
        <position position="357"/>
    </location>
</feature>
<dbReference type="EMBL" id="SOBW01000008">
    <property type="protein sequence ID" value="TDU39816.1"/>
    <property type="molecule type" value="Genomic_DNA"/>
</dbReference>
<feature type="domain" description="Beta-hexosaminidase bacterial type N-terminal" evidence="8">
    <location>
        <begin position="30"/>
        <end position="157"/>
    </location>
</feature>
<evidence type="ECO:0000256" key="6">
    <source>
        <dbReference type="PIRSR" id="PIRSR625705-1"/>
    </source>
</evidence>
<dbReference type="InterPro" id="IPR025705">
    <property type="entry name" value="Beta_hexosaminidase_sua/sub"/>
</dbReference>
<evidence type="ECO:0000256" key="2">
    <source>
        <dbReference type="ARBA" id="ARBA00006285"/>
    </source>
</evidence>
<dbReference type="CDD" id="cd06563">
    <property type="entry name" value="GH20_chitobiase-like"/>
    <property type="match status" value="1"/>
</dbReference>
<comment type="similarity">
    <text evidence="2">Belongs to the glycosyl hydrolase 20 family.</text>
</comment>
<keyword evidence="5" id="KW-0326">Glycosidase</keyword>
<reference evidence="9 10" key="1">
    <citation type="submission" date="2019-03" db="EMBL/GenBank/DDBJ databases">
        <title>Genomic Encyclopedia of Archaeal and Bacterial Type Strains, Phase II (KMG-II): from individual species to whole genera.</title>
        <authorList>
            <person name="Goeker M."/>
        </authorList>
    </citation>
    <scope>NUCLEOTIDE SEQUENCE [LARGE SCALE GENOMIC DNA]</scope>
    <source>
        <strain evidence="9 10">DSM 28135</strain>
    </source>
</reference>
<evidence type="ECO:0000259" key="8">
    <source>
        <dbReference type="Pfam" id="PF02838"/>
    </source>
</evidence>
<evidence type="ECO:0000313" key="10">
    <source>
        <dbReference type="Proteomes" id="UP000294689"/>
    </source>
</evidence>
<dbReference type="PANTHER" id="PTHR22600">
    <property type="entry name" value="BETA-HEXOSAMINIDASE"/>
    <property type="match status" value="1"/>
</dbReference>
<dbReference type="EC" id="3.2.1.52" evidence="3"/>
<evidence type="ECO:0000256" key="4">
    <source>
        <dbReference type="ARBA" id="ARBA00022801"/>
    </source>
</evidence>
<name>A0A4V3F8C1_9FLAO</name>
<protein>
    <recommendedName>
        <fullName evidence="3">beta-N-acetylhexosaminidase</fullName>
        <ecNumber evidence="3">3.2.1.52</ecNumber>
    </recommendedName>
</protein>
<dbReference type="InterPro" id="IPR015883">
    <property type="entry name" value="Glyco_hydro_20_cat"/>
</dbReference>
<dbReference type="GO" id="GO:0004563">
    <property type="term" value="F:beta-N-acetylhexosaminidase activity"/>
    <property type="evidence" value="ECO:0007669"/>
    <property type="project" value="UniProtKB-EC"/>
</dbReference>
<evidence type="ECO:0000256" key="3">
    <source>
        <dbReference type="ARBA" id="ARBA00012663"/>
    </source>
</evidence>
<dbReference type="Proteomes" id="UP000294689">
    <property type="component" value="Unassembled WGS sequence"/>
</dbReference>
<evidence type="ECO:0000313" key="9">
    <source>
        <dbReference type="EMBL" id="TDU39816.1"/>
    </source>
</evidence>
<dbReference type="PIRSF" id="PIRSF001093">
    <property type="entry name" value="B-hxosamndse_ab_euk"/>
    <property type="match status" value="1"/>
</dbReference>
<comment type="catalytic activity">
    <reaction evidence="1">
        <text>Hydrolysis of terminal non-reducing N-acetyl-D-hexosamine residues in N-acetyl-beta-D-hexosaminides.</text>
        <dbReference type="EC" id="3.2.1.52"/>
    </reaction>
</comment>
<dbReference type="RefSeq" id="WP_133757870.1">
    <property type="nucleotide sequence ID" value="NZ_SOBW01000008.1"/>
</dbReference>
<dbReference type="Gene3D" id="3.30.379.10">
    <property type="entry name" value="Chitobiase/beta-hexosaminidase domain 2-like"/>
    <property type="match status" value="1"/>
</dbReference>
<dbReference type="InterPro" id="IPR029018">
    <property type="entry name" value="Hex-like_dom2"/>
</dbReference>
<dbReference type="Pfam" id="PF02838">
    <property type="entry name" value="Glyco_hydro_20b"/>
    <property type="match status" value="1"/>
</dbReference>
<dbReference type="PANTHER" id="PTHR22600:SF57">
    <property type="entry name" value="BETA-N-ACETYLHEXOSAMINIDASE"/>
    <property type="match status" value="1"/>
</dbReference>
<organism evidence="9 10">
    <name type="scientific">Gelidibacter sediminis</name>
    <dbReference type="NCBI Taxonomy" id="1608710"/>
    <lineage>
        <taxon>Bacteria</taxon>
        <taxon>Pseudomonadati</taxon>
        <taxon>Bacteroidota</taxon>
        <taxon>Flavobacteriia</taxon>
        <taxon>Flavobacteriales</taxon>
        <taxon>Flavobacteriaceae</taxon>
        <taxon>Gelidibacter</taxon>
    </lineage>
</organism>
<evidence type="ECO:0000259" key="7">
    <source>
        <dbReference type="Pfam" id="PF00728"/>
    </source>
</evidence>
<dbReference type="PRINTS" id="PR00738">
    <property type="entry name" value="GLHYDRLASE20"/>
</dbReference>
<dbReference type="SUPFAM" id="SSF51445">
    <property type="entry name" value="(Trans)glycosidases"/>
    <property type="match status" value="1"/>
</dbReference>
<dbReference type="GO" id="GO:0030203">
    <property type="term" value="P:glycosaminoglycan metabolic process"/>
    <property type="evidence" value="ECO:0007669"/>
    <property type="project" value="TreeGrafter"/>
</dbReference>
<keyword evidence="10" id="KW-1185">Reference proteome</keyword>